<dbReference type="OrthoDB" id="2564812at2759"/>
<dbReference type="AlphaFoldDB" id="A0A8E2AHD9"/>
<dbReference type="Pfam" id="PF24855">
    <property type="entry name" value="DUF7729"/>
    <property type="match status" value="1"/>
</dbReference>
<protein>
    <recommendedName>
        <fullName evidence="2">DUF7729 domain-containing protein</fullName>
    </recommendedName>
</protein>
<dbReference type="InterPro" id="IPR056146">
    <property type="entry name" value="DUF7729"/>
</dbReference>
<evidence type="ECO:0000313" key="4">
    <source>
        <dbReference type="Proteomes" id="UP000250043"/>
    </source>
</evidence>
<feature type="region of interest" description="Disordered" evidence="1">
    <location>
        <begin position="1"/>
        <end position="51"/>
    </location>
</feature>
<feature type="region of interest" description="Disordered" evidence="1">
    <location>
        <begin position="185"/>
        <end position="211"/>
    </location>
</feature>
<feature type="compositionally biased region" description="Pro residues" evidence="1">
    <location>
        <begin position="1"/>
        <end position="13"/>
    </location>
</feature>
<dbReference type="PANTHER" id="PTHR39460:SF1">
    <property type="entry name" value="C6 TRANSCRIPTION FACTOR"/>
    <property type="match status" value="1"/>
</dbReference>
<keyword evidence="4" id="KW-1185">Reference proteome</keyword>
<dbReference type="Proteomes" id="UP000250043">
    <property type="component" value="Unassembled WGS sequence"/>
</dbReference>
<reference evidence="3 4" key="1">
    <citation type="submission" date="2016-07" db="EMBL/GenBank/DDBJ databases">
        <title>Draft genome of the white-rot fungus Obba rivulosa 3A-2.</title>
        <authorList>
            <consortium name="DOE Joint Genome Institute"/>
            <person name="Miettinen O."/>
            <person name="Riley R."/>
            <person name="Acob R."/>
            <person name="Barry K."/>
            <person name="Cullen D."/>
            <person name="De Vries R."/>
            <person name="Hainaut M."/>
            <person name="Hatakka A."/>
            <person name="Henrissat B."/>
            <person name="Hilden K."/>
            <person name="Kuo R."/>
            <person name="Labutti K."/>
            <person name="Lipzen A."/>
            <person name="Makela M.R."/>
            <person name="Sandor L."/>
            <person name="Spatafora J.W."/>
            <person name="Grigoriev I.V."/>
            <person name="Hibbett D.S."/>
        </authorList>
    </citation>
    <scope>NUCLEOTIDE SEQUENCE [LARGE SCALE GENOMIC DNA]</scope>
    <source>
        <strain evidence="3 4">3A-2</strain>
    </source>
</reference>
<organism evidence="3 4">
    <name type="scientific">Obba rivulosa</name>
    <dbReference type="NCBI Taxonomy" id="1052685"/>
    <lineage>
        <taxon>Eukaryota</taxon>
        <taxon>Fungi</taxon>
        <taxon>Dikarya</taxon>
        <taxon>Basidiomycota</taxon>
        <taxon>Agaricomycotina</taxon>
        <taxon>Agaricomycetes</taxon>
        <taxon>Polyporales</taxon>
        <taxon>Gelatoporiaceae</taxon>
        <taxon>Obba</taxon>
    </lineage>
</organism>
<feature type="compositionally biased region" description="Low complexity" evidence="1">
    <location>
        <begin position="35"/>
        <end position="51"/>
    </location>
</feature>
<accession>A0A8E2AHD9</accession>
<dbReference type="EMBL" id="KV722664">
    <property type="protein sequence ID" value="OCH84511.1"/>
    <property type="molecule type" value="Genomic_DNA"/>
</dbReference>
<sequence length="457" mass="48330">MFTPPPSPLPPGPSQKRPCTVPVLGSSSPEDDVFLSATPSGGSSSSWLRSSLSSLSPLPVRETPSPPPAACAQDLHVRSVEAKKRTARRTRWTILLVPAALILIAASTRYLSHPVALDVLVPDYAAEDWQTWAATLTDWRPHKRHPSPQGSGEEPITGPISFPSGISDAGSSLSTGSLSTVLSLDPSATSTTSTPMVSAPSSAAAPTIPQTPPVLPTPFPQALDTTLSQNFSSVGCQNFFVNMTQTGPFLTCRPFSLLLQESSAFINAQTNISLLNTIVWGTCNTDPSEEECVANMEWFATTLQEQCTAELKANYATVTKTLLGLQSYSLLRQAACAADPTLDNNTYCYISATLSSSREDVYFYSLPFGIPLTNGSAPSCSGCTRNLMDLYAVQGTNISGLQKTYDGAAAMTDQTCGGGFARQEVFTSSNDARHESRVRAYAVLAGALAVAGALAFA</sequence>
<evidence type="ECO:0000256" key="1">
    <source>
        <dbReference type="SAM" id="MobiDB-lite"/>
    </source>
</evidence>
<name>A0A8E2AHD9_9APHY</name>
<dbReference type="PANTHER" id="PTHR39460">
    <property type="entry name" value="EXPRESSED PROTEIN"/>
    <property type="match status" value="1"/>
</dbReference>
<feature type="domain" description="DUF7729" evidence="2">
    <location>
        <begin position="218"/>
        <end position="424"/>
    </location>
</feature>
<proteinExistence type="predicted"/>
<gene>
    <name evidence="3" type="ORF">OBBRIDRAFT_741478</name>
</gene>
<evidence type="ECO:0000313" key="3">
    <source>
        <dbReference type="EMBL" id="OCH84511.1"/>
    </source>
</evidence>
<feature type="region of interest" description="Disordered" evidence="1">
    <location>
        <begin position="140"/>
        <end position="162"/>
    </location>
</feature>
<feature type="compositionally biased region" description="Low complexity" evidence="1">
    <location>
        <begin position="185"/>
        <end position="208"/>
    </location>
</feature>
<evidence type="ECO:0000259" key="2">
    <source>
        <dbReference type="Pfam" id="PF24855"/>
    </source>
</evidence>